<accession>A0A6J7EI14</accession>
<proteinExistence type="predicted"/>
<dbReference type="AlphaFoldDB" id="A0A6J7EI14"/>
<gene>
    <name evidence="1" type="ORF">UFOPK3423_01342</name>
</gene>
<reference evidence="1" key="1">
    <citation type="submission" date="2020-05" db="EMBL/GenBank/DDBJ databases">
        <authorList>
            <person name="Chiriac C."/>
            <person name="Salcher M."/>
            <person name="Ghai R."/>
            <person name="Kavagutti S V."/>
        </authorList>
    </citation>
    <scope>NUCLEOTIDE SEQUENCE</scope>
</reference>
<evidence type="ECO:0000313" key="1">
    <source>
        <dbReference type="EMBL" id="CAB4880935.1"/>
    </source>
</evidence>
<organism evidence="1">
    <name type="scientific">freshwater metagenome</name>
    <dbReference type="NCBI Taxonomy" id="449393"/>
    <lineage>
        <taxon>unclassified sequences</taxon>
        <taxon>metagenomes</taxon>
        <taxon>ecological metagenomes</taxon>
    </lineage>
</organism>
<name>A0A6J7EI14_9ZZZZ</name>
<dbReference type="EMBL" id="CAFBLQ010000173">
    <property type="protein sequence ID" value="CAB4880935.1"/>
    <property type="molecule type" value="Genomic_DNA"/>
</dbReference>
<sequence>MRVAAVDPGRTVELVHGGDDAPVEGPAVLHLPETTVVVPKGWHGETDRHGTLVLERDR</sequence>
<protein>
    <submittedName>
        <fullName evidence="1">Unannotated protein</fullName>
    </submittedName>
</protein>